<name>A0A221V2P9_9FLAO</name>
<dbReference type="KEGG" id="aalg:AREALGSMS7_04412"/>
<dbReference type="Gene3D" id="1.10.287.1770">
    <property type="match status" value="1"/>
</dbReference>
<sequence length="254" mass="28299">MDVKPKSACETCAQFNADELKKLGVNTSDFDYVVALAGNPNTGKSTVFNAMTGLRQHTGNWPGKTVTRAEGAFEYNKEKFKLVDLPGTYSLLSTSEDEEVARNFILFGKPSVTVIVVDASRLERNLNLVLQILEITNNAVLCLNLMDEAERNNLEIDTRTLARDLGIPVVPTSARYNRGIPELIQTISELANGKIVCKPHRIKNIPKNIEQALEKLSAEIKEVYPDIPNSRWIALRLLEGDRNIIETLKTGEFL</sequence>
<dbReference type="GO" id="GO:0005886">
    <property type="term" value="C:plasma membrane"/>
    <property type="evidence" value="ECO:0007669"/>
    <property type="project" value="TreeGrafter"/>
</dbReference>
<dbReference type="Pfam" id="PF02421">
    <property type="entry name" value="FeoB_N"/>
    <property type="match status" value="1"/>
</dbReference>
<dbReference type="InterPro" id="IPR041069">
    <property type="entry name" value="FeoB_Cyto"/>
</dbReference>
<dbReference type="eggNOG" id="COG0370">
    <property type="taxonomic scope" value="Bacteria"/>
</dbReference>
<dbReference type="PANTHER" id="PTHR43185">
    <property type="entry name" value="FERROUS IRON TRANSPORT PROTEIN B"/>
    <property type="match status" value="1"/>
</dbReference>
<dbReference type="Proteomes" id="UP000204551">
    <property type="component" value="Chromosome"/>
</dbReference>
<dbReference type="PRINTS" id="PR00326">
    <property type="entry name" value="GTP1OBG"/>
</dbReference>
<dbReference type="InterPro" id="IPR030389">
    <property type="entry name" value="G_FEOB_dom"/>
</dbReference>
<evidence type="ECO:0000313" key="2">
    <source>
        <dbReference type="EMBL" id="ASO07813.1"/>
    </source>
</evidence>
<dbReference type="InterPro" id="IPR006073">
    <property type="entry name" value="GTP-bd"/>
</dbReference>
<feature type="domain" description="FeoB-type G" evidence="1">
    <location>
        <begin position="31"/>
        <end position="193"/>
    </location>
</feature>
<dbReference type="PROSITE" id="PS51711">
    <property type="entry name" value="G_FEOB"/>
    <property type="match status" value="1"/>
</dbReference>
<dbReference type="GO" id="GO:0005525">
    <property type="term" value="F:GTP binding"/>
    <property type="evidence" value="ECO:0007669"/>
    <property type="project" value="InterPro"/>
</dbReference>
<dbReference type="EMBL" id="CP022515">
    <property type="protein sequence ID" value="ASO07813.1"/>
    <property type="molecule type" value="Genomic_DNA"/>
</dbReference>
<protein>
    <submittedName>
        <fullName evidence="2">Ferrous iron transport protein B</fullName>
    </submittedName>
</protein>
<evidence type="ECO:0000313" key="3">
    <source>
        <dbReference type="Proteomes" id="UP000204551"/>
    </source>
</evidence>
<dbReference type="AlphaFoldDB" id="A0A221V2P9"/>
<proteinExistence type="predicted"/>
<dbReference type="Pfam" id="PF17910">
    <property type="entry name" value="FeoB_Cyto"/>
    <property type="match status" value="1"/>
</dbReference>
<dbReference type="SUPFAM" id="SSF52540">
    <property type="entry name" value="P-loop containing nucleoside triphosphate hydrolases"/>
    <property type="match status" value="1"/>
</dbReference>
<dbReference type="FunFam" id="3.40.50.300:FF:000969">
    <property type="entry name" value="Ferrous iron transporter B"/>
    <property type="match status" value="1"/>
</dbReference>
<dbReference type="GO" id="GO:0015093">
    <property type="term" value="F:ferrous iron transmembrane transporter activity"/>
    <property type="evidence" value="ECO:0007669"/>
    <property type="project" value="TreeGrafter"/>
</dbReference>
<evidence type="ECO:0000259" key="1">
    <source>
        <dbReference type="PROSITE" id="PS51711"/>
    </source>
</evidence>
<dbReference type="PANTHER" id="PTHR43185:SF1">
    <property type="entry name" value="FE(2+) TRANSPORTER FEOB"/>
    <property type="match status" value="1"/>
</dbReference>
<organism evidence="2 3">
    <name type="scientific">Arenibacter algicola</name>
    <dbReference type="NCBI Taxonomy" id="616991"/>
    <lineage>
        <taxon>Bacteria</taxon>
        <taxon>Pseudomonadati</taxon>
        <taxon>Bacteroidota</taxon>
        <taxon>Flavobacteriia</taxon>
        <taxon>Flavobacteriales</taxon>
        <taxon>Flavobacteriaceae</taxon>
        <taxon>Arenibacter</taxon>
    </lineage>
</organism>
<reference evidence="2 3" key="1">
    <citation type="submission" date="2017-07" db="EMBL/GenBank/DDBJ databases">
        <title>Genome Sequence of Arenibacter algicola Strain SMS7 Isolated from a culture of the Diatom Skeletonema marinoi.</title>
        <authorList>
            <person name="Topel M."/>
            <person name="Pinder M.I.M."/>
            <person name="Johansson O.N."/>
            <person name="Kourtchenko O."/>
            <person name="Godhe A."/>
            <person name="Clarke A.K."/>
        </authorList>
    </citation>
    <scope>NUCLEOTIDE SEQUENCE [LARGE SCALE GENOMIC DNA]</scope>
    <source>
        <strain evidence="2 3">SMS7</strain>
    </source>
</reference>
<dbReference type="STRING" id="616991.GCA_000733925_02625"/>
<dbReference type="Gene3D" id="3.40.50.300">
    <property type="entry name" value="P-loop containing nucleotide triphosphate hydrolases"/>
    <property type="match status" value="1"/>
</dbReference>
<dbReference type="InterPro" id="IPR027417">
    <property type="entry name" value="P-loop_NTPase"/>
</dbReference>
<dbReference type="InterPro" id="IPR050860">
    <property type="entry name" value="FeoB_GTPase"/>
</dbReference>
<gene>
    <name evidence="2" type="ORF">AREALGSMS7_04412</name>
</gene>
<dbReference type="CDD" id="cd01879">
    <property type="entry name" value="FeoB"/>
    <property type="match status" value="1"/>
</dbReference>
<accession>A0A221V2P9</accession>